<evidence type="ECO:0000313" key="10">
    <source>
        <dbReference type="EMBL" id="RAO94875.1"/>
    </source>
</evidence>
<evidence type="ECO:0000256" key="3">
    <source>
        <dbReference type="ARBA" id="ARBA00022448"/>
    </source>
</evidence>
<keyword evidence="11" id="KW-1185">Reference proteome</keyword>
<accession>A0A328PMB9</accession>
<keyword evidence="3 8" id="KW-0813">Transport</keyword>
<sequence length="292" mass="32962">MLYSLNFLSLDGTKWVQISKRGWTIAFFFAIYLPWIVIIFLSLAKPGNKGEVSTELSGFARNMTWENYTNFFSFGATNDFFWGSLFNSVSIAISALVPALWISLVTAFYLWKRGGRYKSIVFKISNLSISSPELIQGLSFMLLFIAIFLPLGVNFGFLTIVLSHIAFLVPYGIILIYPKLEKLNKKLLLAGKDLNCGDLETLFKIVLPQLKGTMIFCSLVLVILSMDDFIITNLVKGRVTTLTTQLYTMKKGVKAWAMCFGAISLLVAFTIFIGYSLFKREKKGVEKELLNY</sequence>
<feature type="transmembrane region" description="Helical" evidence="8">
    <location>
        <begin position="132"/>
        <end position="151"/>
    </location>
</feature>
<dbReference type="InterPro" id="IPR035906">
    <property type="entry name" value="MetI-like_sf"/>
</dbReference>
<dbReference type="RefSeq" id="WP_112665700.1">
    <property type="nucleotide sequence ID" value="NZ_QKVO01000013.1"/>
</dbReference>
<comment type="subcellular location">
    <subcellularLocation>
        <location evidence="1 8">Cell membrane</location>
        <topology evidence="1 8">Multi-pass membrane protein</topology>
    </subcellularLocation>
</comment>
<gene>
    <name evidence="10" type="ORF">DNK47_02650</name>
</gene>
<evidence type="ECO:0000259" key="9">
    <source>
        <dbReference type="PROSITE" id="PS50928"/>
    </source>
</evidence>
<evidence type="ECO:0000256" key="2">
    <source>
        <dbReference type="ARBA" id="ARBA00007069"/>
    </source>
</evidence>
<feature type="domain" description="ABC transmembrane type-1" evidence="9">
    <location>
        <begin position="85"/>
        <end position="278"/>
    </location>
</feature>
<dbReference type="GO" id="GO:0005886">
    <property type="term" value="C:plasma membrane"/>
    <property type="evidence" value="ECO:0007669"/>
    <property type="project" value="UniProtKB-SubCell"/>
</dbReference>
<feature type="transmembrane region" description="Helical" evidence="8">
    <location>
        <begin position="255"/>
        <end position="278"/>
    </location>
</feature>
<dbReference type="AlphaFoldDB" id="A0A328PMB9"/>
<comment type="caution">
    <text evidence="10">The sequence shown here is derived from an EMBL/GenBank/DDBJ whole genome shotgun (WGS) entry which is preliminary data.</text>
</comment>
<feature type="transmembrane region" description="Helical" evidence="8">
    <location>
        <begin position="214"/>
        <end position="235"/>
    </location>
</feature>
<organism evidence="10 11">
    <name type="scientific">Mycoplasma wenyonii</name>
    <dbReference type="NCBI Taxonomy" id="65123"/>
    <lineage>
        <taxon>Bacteria</taxon>
        <taxon>Bacillati</taxon>
        <taxon>Mycoplasmatota</taxon>
        <taxon>Mollicutes</taxon>
        <taxon>Mycoplasmataceae</taxon>
        <taxon>Mycoplasma</taxon>
    </lineage>
</organism>
<feature type="transmembrane region" description="Helical" evidence="8">
    <location>
        <begin position="23"/>
        <end position="44"/>
    </location>
</feature>
<dbReference type="Gene3D" id="1.10.3720.10">
    <property type="entry name" value="MetI-like"/>
    <property type="match status" value="1"/>
</dbReference>
<keyword evidence="4" id="KW-1003">Cell membrane</keyword>
<evidence type="ECO:0000256" key="8">
    <source>
        <dbReference type="RuleBase" id="RU363032"/>
    </source>
</evidence>
<dbReference type="PANTHER" id="PTHR43848:SF2">
    <property type="entry name" value="PUTRESCINE TRANSPORT SYSTEM PERMEASE PROTEIN POTI"/>
    <property type="match status" value="1"/>
</dbReference>
<dbReference type="SUPFAM" id="SSF161098">
    <property type="entry name" value="MetI-like"/>
    <property type="match status" value="1"/>
</dbReference>
<evidence type="ECO:0000256" key="1">
    <source>
        <dbReference type="ARBA" id="ARBA00004651"/>
    </source>
</evidence>
<dbReference type="Pfam" id="PF00528">
    <property type="entry name" value="BPD_transp_1"/>
    <property type="match status" value="1"/>
</dbReference>
<keyword evidence="5 8" id="KW-0812">Transmembrane</keyword>
<proteinExistence type="inferred from homology"/>
<dbReference type="InterPro" id="IPR000515">
    <property type="entry name" value="MetI-like"/>
</dbReference>
<feature type="transmembrane region" description="Helical" evidence="8">
    <location>
        <begin position="89"/>
        <end position="111"/>
    </location>
</feature>
<protein>
    <submittedName>
        <fullName evidence="10">Spermidine/putrescine ABC transporter permease</fullName>
    </submittedName>
</protein>
<evidence type="ECO:0000313" key="11">
    <source>
        <dbReference type="Proteomes" id="UP000249762"/>
    </source>
</evidence>
<dbReference type="OrthoDB" id="9782004at2"/>
<dbReference type="PROSITE" id="PS50928">
    <property type="entry name" value="ABC_TM1"/>
    <property type="match status" value="1"/>
</dbReference>
<reference evidence="11" key="1">
    <citation type="submission" date="2018-06" db="EMBL/GenBank/DDBJ databases">
        <authorList>
            <person name="Martinez Ocampo F."/>
            <person name="Quiroz Castaneda R.E."/>
            <person name="Rojas Lopez X."/>
        </authorList>
    </citation>
    <scope>NUCLEOTIDE SEQUENCE [LARGE SCALE GENOMIC DNA]</scope>
    <source>
        <strain evidence="11">INIFAP02</strain>
    </source>
</reference>
<keyword evidence="6 8" id="KW-1133">Transmembrane helix</keyword>
<keyword evidence="7 8" id="KW-0472">Membrane</keyword>
<dbReference type="InterPro" id="IPR051789">
    <property type="entry name" value="Bact_Polyamine_Transport"/>
</dbReference>
<evidence type="ECO:0000256" key="6">
    <source>
        <dbReference type="ARBA" id="ARBA00022989"/>
    </source>
</evidence>
<dbReference type="EMBL" id="QKVO01000013">
    <property type="protein sequence ID" value="RAO94875.1"/>
    <property type="molecule type" value="Genomic_DNA"/>
</dbReference>
<feature type="transmembrane region" description="Helical" evidence="8">
    <location>
        <begin position="157"/>
        <end position="177"/>
    </location>
</feature>
<dbReference type="PANTHER" id="PTHR43848">
    <property type="entry name" value="PUTRESCINE TRANSPORT SYSTEM PERMEASE PROTEIN POTI"/>
    <property type="match status" value="1"/>
</dbReference>
<dbReference type="Proteomes" id="UP000249762">
    <property type="component" value="Unassembled WGS sequence"/>
</dbReference>
<dbReference type="GO" id="GO:0055085">
    <property type="term" value="P:transmembrane transport"/>
    <property type="evidence" value="ECO:0007669"/>
    <property type="project" value="InterPro"/>
</dbReference>
<comment type="similarity">
    <text evidence="2">Belongs to the binding-protein-dependent transport system permease family. CysTW subfamily.</text>
</comment>
<dbReference type="CDD" id="cd06261">
    <property type="entry name" value="TM_PBP2"/>
    <property type="match status" value="1"/>
</dbReference>
<evidence type="ECO:0000256" key="4">
    <source>
        <dbReference type="ARBA" id="ARBA00022475"/>
    </source>
</evidence>
<evidence type="ECO:0000256" key="7">
    <source>
        <dbReference type="ARBA" id="ARBA00023136"/>
    </source>
</evidence>
<evidence type="ECO:0000256" key="5">
    <source>
        <dbReference type="ARBA" id="ARBA00022692"/>
    </source>
</evidence>
<name>A0A328PMB9_9MOLU</name>